<evidence type="ECO:0000256" key="3">
    <source>
        <dbReference type="ARBA" id="ARBA00023163"/>
    </source>
</evidence>
<proteinExistence type="predicted"/>
<dbReference type="EMBL" id="JMSN01000039">
    <property type="protein sequence ID" value="KDN45877.1"/>
    <property type="molecule type" value="Genomic_DNA"/>
</dbReference>
<dbReference type="GO" id="GO:0016586">
    <property type="term" value="C:RSC-type complex"/>
    <property type="evidence" value="ECO:0007669"/>
    <property type="project" value="TreeGrafter"/>
</dbReference>
<dbReference type="InterPro" id="IPR052406">
    <property type="entry name" value="Chromatin_Remodeling_Comp"/>
</dbReference>
<gene>
    <name evidence="7" type="ORF">K437DRAFT_274083</name>
</gene>
<keyword evidence="1" id="KW-0156">Chromatin regulator</keyword>
<dbReference type="GO" id="GO:0006325">
    <property type="term" value="P:chromatin organization"/>
    <property type="evidence" value="ECO:0007669"/>
    <property type="project" value="UniProtKB-KW"/>
</dbReference>
<dbReference type="InterPro" id="IPR003150">
    <property type="entry name" value="DNA-bd_RFX"/>
</dbReference>
<name>A0A066VW12_TILAU</name>
<evidence type="ECO:0000256" key="5">
    <source>
        <dbReference type="SAM" id="MobiDB-lite"/>
    </source>
</evidence>
<dbReference type="GeneID" id="25266493"/>
<dbReference type="GO" id="GO:0006355">
    <property type="term" value="P:regulation of DNA-templated transcription"/>
    <property type="evidence" value="ECO:0007669"/>
    <property type="project" value="InterPro"/>
</dbReference>
<dbReference type="HOGENOM" id="CLU_292038_0_0_1"/>
<feature type="region of interest" description="Disordered" evidence="5">
    <location>
        <begin position="1079"/>
        <end position="1109"/>
    </location>
</feature>
<dbReference type="FunCoup" id="A0A066VW12">
    <property type="interactions" value="6"/>
</dbReference>
<accession>A0A066VW12</accession>
<sequence>MSHFQSPGTQAGAGPGGTPVAYNPYLRQAGPVPGMSDGPGTPYSVASPPIVPSMMRPRPKDGSELCYLDRGPSNRLTLSLKSGIGSQVDWALNRLINVSFEYPDSIALEQFPGLADALVQLPRRVCHAMHGEPAHMWDPRFFEQSHYDALLSFDGGRHLQQQQPPRKRARMQHLQGTETGGRLSSLVSLAGTTGDAIDEVPPSLSAFDPAHDPEHAALMRRAVEAALILRNLNVSKDLWERNSRSLLAVKGFATLIKDILELPDIILTVPSSSVPSAGKRVQVKVGALQEELEGWLELEGINELRLYFLDLLECIASKIIVTRRAPFEVSASGELIDLAGTEAYSDTQPNGRPAKPGNGIFLRLLHFANHSRDRALLLGSLRCLGVIAANERNEAAFVELETTEGNLSPGLLRRCVELLCVTYDNDLLEAALELLYQLVSVGNNGLRLACRSITNVTTAAIDAARMSASAMTSASTSASAMPATGATGTNATSNHASTASGVSAIVRLLVRDLSINKTVWERDHALASNSQAWAREVPSRLRADALAKIAAAEQRHRAKARRSRLTAEESIAEKRLTARERQRLMGMKEPERSVEWMKMVFEAEDGGEVTQIEFWNAYKEEMATLIELGEVPMQPAGDLIRQVSQVFPKSQAMVLPPVGGMSQRFVIRGVEVRDRSRRTETNCKWTTCRAPETTSIAAANAHAVAHAKLATDGRCRWLSCTHVESRRTIGTGAEQQQQRRALVEHVQTHLRTPPPKEDVNESESAPRQQKRRLPPAHEVVAHDDDGVPVLDAPLTLPRPARSGIEVEAVVMRNGARVLRGKDGALDMAGAHVRPIANLRPVQPDRRTLDEPGVLTFTVARTPMDPQAAAVGTGSAAAAALVLRSLARTAATTLDRAGVRSSKGNSINGSEDGKGDASGEEGDPSQKDGARGAGDERFGLPIPPTDAEVGNQAAAAGSAEASMQRRENGVAAGGVAADNRGPGDGAGERHAAKSAAASTEDHSGAGEGSGTGMMVGVGGAESRIGPVEDWAVQAALRLIDALVAVEDDLVFSSAENDVLCKTINDTLLELRPERVPSVLSRPSMQEDQQQHDGQLGQQGGAQQMEIDPAM</sequence>
<comment type="caution">
    <text evidence="7">The sequence shown here is derived from an EMBL/GenBank/DDBJ whole genome shotgun (WGS) entry which is preliminary data.</text>
</comment>
<evidence type="ECO:0000256" key="2">
    <source>
        <dbReference type="ARBA" id="ARBA00023015"/>
    </source>
</evidence>
<dbReference type="OMA" id="ERGIAWM"/>
<feature type="region of interest" description="Disordered" evidence="5">
    <location>
        <begin position="749"/>
        <end position="774"/>
    </location>
</feature>
<feature type="compositionally biased region" description="Low complexity" evidence="5">
    <location>
        <begin position="1084"/>
        <end position="1102"/>
    </location>
</feature>
<feature type="compositionally biased region" description="Low complexity" evidence="5">
    <location>
        <begin position="946"/>
        <end position="961"/>
    </location>
</feature>
<dbReference type="PANTHER" id="PTHR22970">
    <property type="entry name" value="AT-RICH INTERACTIVE DOMAIN-CONTAINING PROTEIN 2"/>
    <property type="match status" value="1"/>
</dbReference>
<dbReference type="RefSeq" id="XP_013243315.1">
    <property type="nucleotide sequence ID" value="XM_013387861.1"/>
</dbReference>
<evidence type="ECO:0000259" key="6">
    <source>
        <dbReference type="PROSITE" id="PS51526"/>
    </source>
</evidence>
<keyword evidence="4" id="KW-0539">Nucleus</keyword>
<keyword evidence="3" id="KW-0804">Transcription</keyword>
<evidence type="ECO:0000313" key="7">
    <source>
        <dbReference type="EMBL" id="KDN45877.1"/>
    </source>
</evidence>
<evidence type="ECO:0000256" key="4">
    <source>
        <dbReference type="ARBA" id="ARBA00023242"/>
    </source>
</evidence>
<dbReference type="STRING" id="1037660.A0A066VW12"/>
<dbReference type="PANTHER" id="PTHR22970:SF14">
    <property type="entry name" value="AT-RICH INTERACTIVE DOMAIN-CONTAINING PROTEIN 2"/>
    <property type="match status" value="1"/>
</dbReference>
<evidence type="ECO:0000313" key="8">
    <source>
        <dbReference type="Proteomes" id="UP000027361"/>
    </source>
</evidence>
<dbReference type="OrthoDB" id="338531at2759"/>
<dbReference type="PROSITE" id="PS51526">
    <property type="entry name" value="RFX_DBD"/>
    <property type="match status" value="1"/>
</dbReference>
<keyword evidence="2" id="KW-0805">Transcription regulation</keyword>
<organism evidence="7 8">
    <name type="scientific">Tilletiaria anomala (strain ATCC 24038 / CBS 436.72 / UBC 951)</name>
    <dbReference type="NCBI Taxonomy" id="1037660"/>
    <lineage>
        <taxon>Eukaryota</taxon>
        <taxon>Fungi</taxon>
        <taxon>Dikarya</taxon>
        <taxon>Basidiomycota</taxon>
        <taxon>Ustilaginomycotina</taxon>
        <taxon>Exobasidiomycetes</taxon>
        <taxon>Georgefischeriales</taxon>
        <taxon>Tilletiariaceae</taxon>
        <taxon>Tilletiaria</taxon>
    </lineage>
</organism>
<feature type="domain" description="RFX-type winged-helix" evidence="6">
    <location>
        <begin position="593"/>
        <end position="674"/>
    </location>
</feature>
<keyword evidence="8" id="KW-1185">Reference proteome</keyword>
<dbReference type="GO" id="GO:0003677">
    <property type="term" value="F:DNA binding"/>
    <property type="evidence" value="ECO:0007669"/>
    <property type="project" value="InterPro"/>
</dbReference>
<feature type="region of interest" description="Disordered" evidence="5">
    <location>
        <begin position="1"/>
        <end position="56"/>
    </location>
</feature>
<reference evidence="7 8" key="1">
    <citation type="submission" date="2014-05" db="EMBL/GenBank/DDBJ databases">
        <title>Draft genome sequence of a rare smut relative, Tilletiaria anomala UBC 951.</title>
        <authorList>
            <consortium name="DOE Joint Genome Institute"/>
            <person name="Toome M."/>
            <person name="Kuo A."/>
            <person name="Henrissat B."/>
            <person name="Lipzen A."/>
            <person name="Tritt A."/>
            <person name="Yoshinaga Y."/>
            <person name="Zane M."/>
            <person name="Barry K."/>
            <person name="Grigoriev I.V."/>
            <person name="Spatafora J.W."/>
            <person name="Aimea M.C."/>
        </authorList>
    </citation>
    <scope>NUCLEOTIDE SEQUENCE [LARGE SCALE GENOMIC DNA]</scope>
    <source>
        <strain evidence="7 8">UBC 951</strain>
    </source>
</reference>
<dbReference type="AlphaFoldDB" id="A0A066VW12"/>
<evidence type="ECO:0000256" key="1">
    <source>
        <dbReference type="ARBA" id="ARBA00022853"/>
    </source>
</evidence>
<dbReference type="Proteomes" id="UP000027361">
    <property type="component" value="Unassembled WGS sequence"/>
</dbReference>
<protein>
    <recommendedName>
        <fullName evidence="6">RFX-type winged-helix domain-containing protein</fullName>
    </recommendedName>
</protein>
<feature type="compositionally biased region" description="Basic and acidic residues" evidence="5">
    <location>
        <begin position="923"/>
        <end position="937"/>
    </location>
</feature>
<dbReference type="InParanoid" id="A0A066VW12"/>
<feature type="region of interest" description="Disordered" evidence="5">
    <location>
        <begin position="894"/>
        <end position="1011"/>
    </location>
</feature>